<dbReference type="InterPro" id="IPR006109">
    <property type="entry name" value="G3P_DH_NAD-dep_C"/>
</dbReference>
<protein>
    <recommendedName>
        <fullName evidence="7">Glycerol-3-phosphate dehydrogenase [NAD(P)+]</fullName>
        <ecNumber evidence="7">1.1.1.94</ecNumber>
    </recommendedName>
    <alternativeName>
        <fullName evidence="7">NAD(P)(+)-dependent glycerol-3-phosphate dehydrogenase</fullName>
    </alternativeName>
    <alternativeName>
        <fullName evidence="7">NAD(P)H-dependent dihydroxyacetone-phosphate reductase</fullName>
    </alternativeName>
</protein>
<proteinExistence type="inferred from homology"/>
<feature type="binding site" evidence="7">
    <location>
        <position position="139"/>
    </location>
    <ligand>
        <name>sn-glycerol 3-phosphate</name>
        <dbReference type="ChEBI" id="CHEBI:57597"/>
    </ligand>
</feature>
<feature type="binding site" evidence="9">
    <location>
        <begin position="265"/>
        <end position="266"/>
    </location>
    <ligand>
        <name>substrate</name>
    </ligand>
</feature>
<dbReference type="RefSeq" id="WP_120104165.1">
    <property type="nucleotide sequence ID" value="NZ_CP028884.1"/>
</dbReference>
<feature type="domain" description="Glycerol-3-phosphate dehydrogenase NAD-dependent C-terminal" evidence="14">
    <location>
        <begin position="183"/>
        <end position="340"/>
    </location>
</feature>
<gene>
    <name evidence="7" type="primary">gpsA</name>
    <name evidence="15" type="ORF">DB313_01875</name>
</gene>
<feature type="binding site" evidence="7">
    <location>
        <position position="265"/>
    </location>
    <ligand>
        <name>sn-glycerol 3-phosphate</name>
        <dbReference type="ChEBI" id="CHEBI:57597"/>
    </ligand>
</feature>
<evidence type="ECO:0000256" key="8">
    <source>
        <dbReference type="PIRSR" id="PIRSR000114-1"/>
    </source>
</evidence>
<comment type="catalytic activity">
    <reaction evidence="7 12">
        <text>sn-glycerol 3-phosphate + NADP(+) = dihydroxyacetone phosphate + NADPH + H(+)</text>
        <dbReference type="Rhea" id="RHEA:11096"/>
        <dbReference type="ChEBI" id="CHEBI:15378"/>
        <dbReference type="ChEBI" id="CHEBI:57597"/>
        <dbReference type="ChEBI" id="CHEBI:57642"/>
        <dbReference type="ChEBI" id="CHEBI:57783"/>
        <dbReference type="ChEBI" id="CHEBI:58349"/>
        <dbReference type="EC" id="1.1.1.94"/>
    </reaction>
</comment>
<sequence>MKISIIGAGAWGTAVAKVLADKGKDNVLIWSFEEDVKDSINNEHENVKYLKGIKLPDNLVATSDLRDAVSLSDYVFIATPSLYTLGVFKSLDSIITGRKPGLAILTKGFITIDGKPCPIVEVAESILGEYRDKITYIAGPSHAEEVGLGVITGLMVASKSREAASAFMNLFASTSISVFYSDDVLGVQIASALKNIFAIAFGILDEYKSKNPNLIGNNTESFLFSVSLNDMKNIAFKVGDCSEKTFLFLAGSGDLDVTCRSIFGRNRRFGRELVSKGILSNFEGIDDLISNIHKIGYLPEGVVAAREVSLLLGNDLGKQGLAGVVYKILNKEASPDAVIEYIKNFKY</sequence>
<evidence type="ECO:0000313" key="15">
    <source>
        <dbReference type="EMBL" id="AYE36242.1"/>
    </source>
</evidence>
<feature type="binding site" evidence="9">
    <location>
        <position position="107"/>
    </location>
    <ligand>
        <name>substrate</name>
    </ligand>
</feature>
<reference evidence="15 16" key="1">
    <citation type="journal article" date="2018" name="Infect. Genet. Evol.">
        <title>Genome-wide analysis of Borrelia turcica and 'Candidatus Borrelia tachyglossi' shows relapsing fever-like genomes with unique genomic links to Lyme disease Borrelia.</title>
        <authorList>
            <person name="Gofton A.W."/>
            <person name="Margos G."/>
            <person name="Fingerle V."/>
            <person name="Hepner S."/>
            <person name="Loh S.M."/>
            <person name="Ryan U."/>
            <person name="Irwin P."/>
            <person name="Oskam C.L."/>
        </authorList>
    </citation>
    <scope>NUCLEOTIDE SEQUENCE [LARGE SCALE GENOMIC DNA]</scope>
    <source>
        <strain evidence="15 16">IST7</strain>
    </source>
</reference>
<dbReference type="Pfam" id="PF01210">
    <property type="entry name" value="NAD_Gly3P_dh_N"/>
    <property type="match status" value="1"/>
</dbReference>
<dbReference type="EC" id="1.1.1.94" evidence="7"/>
<dbReference type="GO" id="GO:0046168">
    <property type="term" value="P:glycerol-3-phosphate catabolic process"/>
    <property type="evidence" value="ECO:0007669"/>
    <property type="project" value="InterPro"/>
</dbReference>
<dbReference type="HAMAP" id="MF_00394">
    <property type="entry name" value="NAD_Glyc3P_dehydrog"/>
    <property type="match status" value="1"/>
</dbReference>
<dbReference type="InterPro" id="IPR011128">
    <property type="entry name" value="G3P_DH_NAD-dep_N"/>
</dbReference>
<dbReference type="SUPFAM" id="SSF48179">
    <property type="entry name" value="6-phosphogluconate dehydrogenase C-terminal domain-like"/>
    <property type="match status" value="1"/>
</dbReference>
<dbReference type="Pfam" id="PF07479">
    <property type="entry name" value="NAD_Gly3P_dh_C"/>
    <property type="match status" value="1"/>
</dbReference>
<dbReference type="PANTHER" id="PTHR11728:SF1">
    <property type="entry name" value="GLYCEROL-3-PHOSPHATE DEHYDROGENASE [NAD(+)] 2, CHLOROPLASTIC"/>
    <property type="match status" value="1"/>
</dbReference>
<dbReference type="GO" id="GO:0046167">
    <property type="term" value="P:glycerol-3-phosphate biosynthetic process"/>
    <property type="evidence" value="ECO:0007669"/>
    <property type="project" value="UniProtKB-UniRule"/>
</dbReference>
<evidence type="ECO:0000256" key="4">
    <source>
        <dbReference type="ARBA" id="ARBA00023098"/>
    </source>
</evidence>
<comment type="function">
    <text evidence="7">Catalyzes the reduction of the glycolytic intermediate dihydroxyacetone phosphate (DHAP) to sn-glycerol 3-phosphate (G3P), the key precursor for phospholipid synthesis.</text>
</comment>
<evidence type="ECO:0000259" key="13">
    <source>
        <dbReference type="Pfam" id="PF01210"/>
    </source>
</evidence>
<feature type="binding site" evidence="7">
    <location>
        <position position="300"/>
    </location>
    <ligand>
        <name>NADPH</name>
        <dbReference type="ChEBI" id="CHEBI:57783"/>
    </ligand>
</feature>
<keyword evidence="6 7" id="KW-1208">Phospholipid metabolism</keyword>
<keyword evidence="4 7" id="KW-0443">Lipid metabolism</keyword>
<dbReference type="InterPro" id="IPR006168">
    <property type="entry name" value="G3P_DH_NAD-dep"/>
</dbReference>
<keyword evidence="7" id="KW-0521">NADP</keyword>
<dbReference type="AlphaFoldDB" id="A0A386PLW3"/>
<dbReference type="GO" id="GO:0008654">
    <property type="term" value="P:phospholipid biosynthetic process"/>
    <property type="evidence" value="ECO:0007669"/>
    <property type="project" value="UniProtKB-KW"/>
</dbReference>
<evidence type="ECO:0000256" key="11">
    <source>
        <dbReference type="RuleBase" id="RU000437"/>
    </source>
</evidence>
<keyword evidence="3 7" id="KW-0560">Oxidoreductase</keyword>
<evidence type="ECO:0000256" key="1">
    <source>
        <dbReference type="ARBA" id="ARBA00011009"/>
    </source>
</evidence>
<feature type="binding site" evidence="10">
    <location>
        <position position="265"/>
    </location>
    <ligand>
        <name>NAD(+)</name>
        <dbReference type="ChEBI" id="CHEBI:57540"/>
    </ligand>
</feature>
<evidence type="ECO:0000256" key="5">
    <source>
        <dbReference type="ARBA" id="ARBA00023209"/>
    </source>
</evidence>
<dbReference type="UniPathway" id="UPA00940"/>
<keyword evidence="16" id="KW-1185">Reference proteome</keyword>
<evidence type="ECO:0000313" key="16">
    <source>
        <dbReference type="Proteomes" id="UP000275571"/>
    </source>
</evidence>
<name>A0A386PLW3_9SPIR</name>
<dbReference type="OrthoDB" id="9812273at2"/>
<dbReference type="GO" id="GO:0005829">
    <property type="term" value="C:cytosol"/>
    <property type="evidence" value="ECO:0007669"/>
    <property type="project" value="TreeGrafter"/>
</dbReference>
<keyword evidence="7" id="KW-0963">Cytoplasm</keyword>
<evidence type="ECO:0000256" key="6">
    <source>
        <dbReference type="ARBA" id="ARBA00023264"/>
    </source>
</evidence>
<comment type="catalytic activity">
    <reaction evidence="7">
        <text>sn-glycerol 3-phosphate + NAD(+) = dihydroxyacetone phosphate + NADH + H(+)</text>
        <dbReference type="Rhea" id="RHEA:11092"/>
        <dbReference type="ChEBI" id="CHEBI:15378"/>
        <dbReference type="ChEBI" id="CHEBI:57540"/>
        <dbReference type="ChEBI" id="CHEBI:57597"/>
        <dbReference type="ChEBI" id="CHEBI:57642"/>
        <dbReference type="ChEBI" id="CHEBI:57945"/>
        <dbReference type="EC" id="1.1.1.94"/>
    </reaction>
</comment>
<keyword evidence="2 7" id="KW-0444">Lipid biosynthesis</keyword>
<dbReference type="Gene3D" id="1.10.1040.10">
    <property type="entry name" value="N-(1-d-carboxylethyl)-l-norvaline Dehydrogenase, domain 2"/>
    <property type="match status" value="1"/>
</dbReference>
<feature type="binding site" evidence="7">
    <location>
        <position position="298"/>
    </location>
    <ligand>
        <name>NADPH</name>
        <dbReference type="ChEBI" id="CHEBI:57783"/>
    </ligand>
</feature>
<dbReference type="GO" id="GO:0005975">
    <property type="term" value="P:carbohydrate metabolic process"/>
    <property type="evidence" value="ECO:0007669"/>
    <property type="project" value="InterPro"/>
</dbReference>
<dbReference type="Proteomes" id="UP000275571">
    <property type="component" value="Chromosome"/>
</dbReference>
<organism evidence="15 16">
    <name type="scientific">Borrelia turcica IST7</name>
    <dbReference type="NCBI Taxonomy" id="1104446"/>
    <lineage>
        <taxon>Bacteria</taxon>
        <taxon>Pseudomonadati</taxon>
        <taxon>Spirochaetota</taxon>
        <taxon>Spirochaetia</taxon>
        <taxon>Spirochaetales</taxon>
        <taxon>Borreliaceae</taxon>
        <taxon>Borrelia</taxon>
    </lineage>
</organism>
<feature type="binding site" evidence="7">
    <location>
        <position position="265"/>
    </location>
    <ligand>
        <name>NADPH</name>
        <dbReference type="ChEBI" id="CHEBI:57783"/>
    </ligand>
</feature>
<dbReference type="PIRSF" id="PIRSF000114">
    <property type="entry name" value="Glycerol-3-P_dh"/>
    <property type="match status" value="1"/>
</dbReference>
<dbReference type="InterPro" id="IPR036291">
    <property type="entry name" value="NAD(P)-bd_dom_sf"/>
</dbReference>
<feature type="binding site" evidence="7">
    <location>
        <position position="194"/>
    </location>
    <ligand>
        <name>sn-glycerol 3-phosphate</name>
        <dbReference type="ChEBI" id="CHEBI:57597"/>
    </ligand>
</feature>
<dbReference type="NCBIfam" id="NF000945">
    <property type="entry name" value="PRK00094.2-3"/>
    <property type="match status" value="1"/>
</dbReference>
<feature type="binding site" evidence="7">
    <location>
        <position position="107"/>
    </location>
    <ligand>
        <name>sn-glycerol 3-phosphate</name>
        <dbReference type="ChEBI" id="CHEBI:57597"/>
    </ligand>
</feature>
<dbReference type="GO" id="GO:0141153">
    <property type="term" value="F:glycerol-3-phosphate dehydrogenase (NADP+) activity"/>
    <property type="evidence" value="ECO:0007669"/>
    <property type="project" value="RHEA"/>
</dbReference>
<evidence type="ECO:0000256" key="9">
    <source>
        <dbReference type="PIRSR" id="PIRSR000114-2"/>
    </source>
</evidence>
<feature type="binding site" evidence="10">
    <location>
        <position position="143"/>
    </location>
    <ligand>
        <name>NAD(+)</name>
        <dbReference type="ChEBI" id="CHEBI:57540"/>
    </ligand>
</feature>
<keyword evidence="5 7" id="KW-0594">Phospholipid biosynthesis</keyword>
<evidence type="ECO:0000256" key="7">
    <source>
        <dbReference type="HAMAP-Rule" id="MF_00394"/>
    </source>
</evidence>
<feature type="binding site" evidence="7">
    <location>
        <position position="266"/>
    </location>
    <ligand>
        <name>sn-glycerol 3-phosphate</name>
        <dbReference type="ChEBI" id="CHEBI:57597"/>
    </ligand>
</feature>
<dbReference type="KEGG" id="btur:DB313_01875"/>
<dbReference type="InterPro" id="IPR008927">
    <property type="entry name" value="6-PGluconate_DH-like_C_sf"/>
</dbReference>
<accession>A0A386PLW3</accession>
<feature type="binding site" evidence="10">
    <location>
        <begin position="7"/>
        <end position="12"/>
    </location>
    <ligand>
        <name>NAD(+)</name>
        <dbReference type="ChEBI" id="CHEBI:57540"/>
    </ligand>
</feature>
<feature type="binding site" evidence="7">
    <location>
        <position position="11"/>
    </location>
    <ligand>
        <name>NADPH</name>
        <dbReference type="ChEBI" id="CHEBI:57783"/>
    </ligand>
</feature>
<evidence type="ECO:0000256" key="10">
    <source>
        <dbReference type="PIRSR" id="PIRSR000114-3"/>
    </source>
</evidence>
<dbReference type="GO" id="GO:0051287">
    <property type="term" value="F:NAD binding"/>
    <property type="evidence" value="ECO:0007669"/>
    <property type="project" value="InterPro"/>
</dbReference>
<feature type="binding site" evidence="7">
    <location>
        <position position="143"/>
    </location>
    <ligand>
        <name>NADPH</name>
        <dbReference type="ChEBI" id="CHEBI:57783"/>
    </ligand>
</feature>
<keyword evidence="7" id="KW-0547">Nucleotide-binding</keyword>
<dbReference type="EMBL" id="CP028884">
    <property type="protein sequence ID" value="AYE36242.1"/>
    <property type="molecule type" value="Genomic_DNA"/>
</dbReference>
<evidence type="ECO:0000256" key="12">
    <source>
        <dbReference type="RuleBase" id="RU000439"/>
    </source>
</evidence>
<feature type="active site" description="Proton acceptor" evidence="7 8">
    <location>
        <position position="194"/>
    </location>
</feature>
<comment type="caution">
    <text evidence="7">Lacks conserved residue(s) required for the propagation of feature annotation.</text>
</comment>
<dbReference type="SUPFAM" id="SSF51735">
    <property type="entry name" value="NAD(P)-binding Rossmann-fold domains"/>
    <property type="match status" value="1"/>
</dbReference>
<dbReference type="GO" id="GO:0006650">
    <property type="term" value="P:glycerophospholipid metabolic process"/>
    <property type="evidence" value="ECO:0007669"/>
    <property type="project" value="UniProtKB-UniRule"/>
</dbReference>
<feature type="domain" description="Glycerol-3-phosphate dehydrogenase NAD-dependent N-terminal" evidence="13">
    <location>
        <begin position="2"/>
        <end position="163"/>
    </location>
</feature>
<dbReference type="PRINTS" id="PR00077">
    <property type="entry name" value="GPDHDRGNASE"/>
</dbReference>
<dbReference type="GO" id="GO:0141152">
    <property type="term" value="F:glycerol-3-phosphate dehydrogenase (NAD+) activity"/>
    <property type="evidence" value="ECO:0007669"/>
    <property type="project" value="RHEA"/>
</dbReference>
<dbReference type="Gene3D" id="3.40.50.720">
    <property type="entry name" value="NAD(P)-binding Rossmann-like Domain"/>
    <property type="match status" value="1"/>
</dbReference>
<comment type="subcellular location">
    <subcellularLocation>
        <location evidence="7">Cytoplasm</location>
    </subcellularLocation>
</comment>
<feature type="binding site" evidence="10">
    <location>
        <position position="32"/>
    </location>
    <ligand>
        <name>NAD(+)</name>
        <dbReference type="ChEBI" id="CHEBI:57540"/>
    </ligand>
</feature>
<feature type="binding site" evidence="7">
    <location>
        <position position="254"/>
    </location>
    <ligand>
        <name>sn-glycerol 3-phosphate</name>
        <dbReference type="ChEBI" id="CHEBI:57597"/>
    </ligand>
</feature>
<keyword evidence="7 10" id="KW-0520">NAD</keyword>
<evidence type="ECO:0000256" key="3">
    <source>
        <dbReference type="ARBA" id="ARBA00023002"/>
    </source>
</evidence>
<evidence type="ECO:0000259" key="14">
    <source>
        <dbReference type="Pfam" id="PF07479"/>
    </source>
</evidence>
<feature type="binding site" evidence="7">
    <location>
        <position position="107"/>
    </location>
    <ligand>
        <name>NADPH</name>
        <dbReference type="ChEBI" id="CHEBI:57783"/>
    </ligand>
</feature>
<dbReference type="PANTHER" id="PTHR11728">
    <property type="entry name" value="GLYCEROL-3-PHOSPHATE DEHYDROGENASE"/>
    <property type="match status" value="1"/>
</dbReference>
<comment type="similarity">
    <text evidence="1 7 11">Belongs to the NAD-dependent glycerol-3-phosphate dehydrogenase family.</text>
</comment>
<feature type="binding site" evidence="7">
    <location>
        <position position="141"/>
    </location>
    <ligand>
        <name>sn-glycerol 3-phosphate</name>
        <dbReference type="ChEBI" id="CHEBI:57597"/>
    </ligand>
</feature>
<comment type="pathway">
    <text evidence="7">Membrane lipid metabolism; glycerophospholipid metabolism.</text>
</comment>
<feature type="binding site" evidence="7">
    <location>
        <position position="49"/>
    </location>
    <ligand>
        <name>NADPH</name>
        <dbReference type="ChEBI" id="CHEBI:57783"/>
    </ligand>
</feature>
<dbReference type="InterPro" id="IPR013328">
    <property type="entry name" value="6PGD_dom2"/>
</dbReference>
<evidence type="ECO:0000256" key="2">
    <source>
        <dbReference type="ARBA" id="ARBA00022516"/>
    </source>
</evidence>